<gene>
    <name evidence="2" type="ORF">BUALT_Bualt07G0057100</name>
</gene>
<comment type="caution">
    <text evidence="2">The sequence shown here is derived from an EMBL/GenBank/DDBJ whole genome shotgun (WGS) entry which is preliminary data.</text>
</comment>
<dbReference type="AlphaFoldDB" id="A0AAV6X8A5"/>
<dbReference type="InterPro" id="IPR054722">
    <property type="entry name" value="PolX-like_BBD"/>
</dbReference>
<evidence type="ECO:0000313" key="2">
    <source>
        <dbReference type="EMBL" id="KAG8379139.1"/>
    </source>
</evidence>
<evidence type="ECO:0000313" key="3">
    <source>
        <dbReference type="Proteomes" id="UP000826271"/>
    </source>
</evidence>
<keyword evidence="3" id="KW-1185">Reference proteome</keyword>
<name>A0AAV6X8A5_9LAMI</name>
<evidence type="ECO:0000259" key="1">
    <source>
        <dbReference type="Pfam" id="PF22936"/>
    </source>
</evidence>
<dbReference type="Proteomes" id="UP000826271">
    <property type="component" value="Unassembled WGS sequence"/>
</dbReference>
<feature type="domain" description="Retrovirus-related Pol polyprotein from transposon TNT 1-94-like beta-barrel" evidence="1">
    <location>
        <begin position="2"/>
        <end position="63"/>
    </location>
</feature>
<reference evidence="2" key="1">
    <citation type="submission" date="2019-10" db="EMBL/GenBank/DDBJ databases">
        <authorList>
            <person name="Zhang R."/>
            <person name="Pan Y."/>
            <person name="Wang J."/>
            <person name="Ma R."/>
            <person name="Yu S."/>
        </authorList>
    </citation>
    <scope>NUCLEOTIDE SEQUENCE</scope>
    <source>
        <strain evidence="2">LA-IB0</strain>
        <tissue evidence="2">Leaf</tissue>
    </source>
</reference>
<dbReference type="EMBL" id="WHWC01000007">
    <property type="protein sequence ID" value="KAG8379139.1"/>
    <property type="molecule type" value="Genomic_DNA"/>
</dbReference>
<sequence length="141" mass="16166">MELDESNGDNITFGDSSQVQVKGKGTILIRLKDGSHQFISNVLYMLEMKTNNLSLGQLLEKNYDIHLKNKSLMMKDDNGHWLEKFSMTRNSMFMLNIQSNVPRYRLVLNVLQGDDSAYITMFEDAAKKYIGCLVDEFLTSI</sequence>
<dbReference type="Pfam" id="PF22936">
    <property type="entry name" value="Pol_BBD"/>
    <property type="match status" value="1"/>
</dbReference>
<proteinExistence type="predicted"/>
<accession>A0AAV6X8A5</accession>
<protein>
    <recommendedName>
        <fullName evidence="1">Retrovirus-related Pol polyprotein from transposon TNT 1-94-like beta-barrel domain-containing protein</fullName>
    </recommendedName>
</protein>
<organism evidence="2 3">
    <name type="scientific">Buddleja alternifolia</name>
    <dbReference type="NCBI Taxonomy" id="168488"/>
    <lineage>
        <taxon>Eukaryota</taxon>
        <taxon>Viridiplantae</taxon>
        <taxon>Streptophyta</taxon>
        <taxon>Embryophyta</taxon>
        <taxon>Tracheophyta</taxon>
        <taxon>Spermatophyta</taxon>
        <taxon>Magnoliopsida</taxon>
        <taxon>eudicotyledons</taxon>
        <taxon>Gunneridae</taxon>
        <taxon>Pentapetalae</taxon>
        <taxon>asterids</taxon>
        <taxon>lamiids</taxon>
        <taxon>Lamiales</taxon>
        <taxon>Scrophulariaceae</taxon>
        <taxon>Buddlejeae</taxon>
        <taxon>Buddleja</taxon>
    </lineage>
</organism>